<accession>A0ABZ1BUD6</accession>
<evidence type="ECO:0000256" key="1">
    <source>
        <dbReference type="ARBA" id="ARBA00022898"/>
    </source>
</evidence>
<comment type="function">
    <text evidence="2">Pyridoxal 5'-phosphate (PLP)-binding protein, which is involved in PLP homeostasis.</text>
</comment>
<dbReference type="Pfam" id="PF01168">
    <property type="entry name" value="Ala_racemase_N"/>
    <property type="match status" value="1"/>
</dbReference>
<dbReference type="PROSITE" id="PS01211">
    <property type="entry name" value="UPF0001"/>
    <property type="match status" value="1"/>
</dbReference>
<feature type="modified residue" description="N6-(pyridoxal phosphate)lysine" evidence="2">
    <location>
        <position position="42"/>
    </location>
</feature>
<dbReference type="InterPro" id="IPR011078">
    <property type="entry name" value="PyrdxlP_homeostasis"/>
</dbReference>
<dbReference type="PANTHER" id="PTHR10146:SF14">
    <property type="entry name" value="PYRIDOXAL PHOSPHATE HOMEOSTASIS PROTEIN"/>
    <property type="match status" value="1"/>
</dbReference>
<comment type="similarity">
    <text evidence="2 3">Belongs to the pyridoxal phosphate-binding protein YggS/PROSC family.</text>
</comment>
<organism evidence="5 6">
    <name type="scientific">Carboxydichorda subterranea</name>
    <dbReference type="NCBI Taxonomy" id="3109565"/>
    <lineage>
        <taxon>Bacteria</taxon>
        <taxon>Bacillati</taxon>
        <taxon>Bacillota</taxon>
        <taxon>Limnochordia</taxon>
        <taxon>Limnochordales</taxon>
        <taxon>Geochordaceae</taxon>
        <taxon>Carboxydichorda</taxon>
    </lineage>
</organism>
<dbReference type="RefSeq" id="WP_324715414.1">
    <property type="nucleotide sequence ID" value="NZ_CP141615.1"/>
</dbReference>
<keyword evidence="1 2" id="KW-0663">Pyridoxal phosphate</keyword>
<sequence>MADPLQDTSVAHRLAAVRASIETAARRAGRDPAAVRLVAVTKGVQAARIREAVAVGQRIFGENRVQELMPKTQELAGEAAVSWHMIGHLQRNKVRHVVPVIAMLHSLDRLELATELDRQLQRIGRRLAVLVEVNTSGEPTKYGVAPEEAAELVREAAKLPSLEVRGLMTIGPHTTDQEAVRRAFRLLRQLRDRIREEGTAGPSFGELSMGMSSDFPIAVEEGATLVRVGTAIFGPRAP</sequence>
<dbReference type="EMBL" id="CP141615">
    <property type="protein sequence ID" value="WRP16141.1"/>
    <property type="molecule type" value="Genomic_DNA"/>
</dbReference>
<dbReference type="InterPro" id="IPR029066">
    <property type="entry name" value="PLP-binding_barrel"/>
</dbReference>
<dbReference type="Proteomes" id="UP001332192">
    <property type="component" value="Chromosome"/>
</dbReference>
<keyword evidence="6" id="KW-1185">Reference proteome</keyword>
<gene>
    <name evidence="5" type="ORF">U7230_08470</name>
</gene>
<dbReference type="PIRSF" id="PIRSF004848">
    <property type="entry name" value="YBL036c_PLPDEIII"/>
    <property type="match status" value="1"/>
</dbReference>
<name>A0ABZ1BUD6_9FIRM</name>
<dbReference type="PANTHER" id="PTHR10146">
    <property type="entry name" value="PROLINE SYNTHETASE CO-TRANSCRIBED BACTERIAL HOMOLOG PROTEIN"/>
    <property type="match status" value="1"/>
</dbReference>
<dbReference type="Gene3D" id="3.20.20.10">
    <property type="entry name" value="Alanine racemase"/>
    <property type="match status" value="1"/>
</dbReference>
<dbReference type="NCBIfam" id="TIGR00044">
    <property type="entry name" value="YggS family pyridoxal phosphate-dependent enzyme"/>
    <property type="match status" value="1"/>
</dbReference>
<reference evidence="5 6" key="1">
    <citation type="journal article" date="2024" name="Front. Microbiol.">
        <title>Novel thermophilic genera Geochorda gen. nov. and Carboxydochorda gen. nov. from the deep terrestrial subsurface reveal the ecophysiological diversity in the class Limnochordia.</title>
        <authorList>
            <person name="Karnachuk O.V."/>
            <person name="Lukina A.P."/>
            <person name="Avakyan M.R."/>
            <person name="Kadnikov V.V."/>
            <person name="Begmatov S."/>
            <person name="Beletsky A.V."/>
            <person name="Vlasova K.G."/>
            <person name="Novikov A.A."/>
            <person name="Shcherbakova V.A."/>
            <person name="Mardanov A.V."/>
            <person name="Ravin N.V."/>
        </authorList>
    </citation>
    <scope>NUCLEOTIDE SEQUENCE [LARGE SCALE GENOMIC DNA]</scope>
    <source>
        <strain evidence="5 6">L945</strain>
    </source>
</reference>
<feature type="domain" description="Alanine racemase N-terminal" evidence="4">
    <location>
        <begin position="14"/>
        <end position="235"/>
    </location>
</feature>
<evidence type="ECO:0000313" key="5">
    <source>
        <dbReference type="EMBL" id="WRP16141.1"/>
    </source>
</evidence>
<dbReference type="InterPro" id="IPR001608">
    <property type="entry name" value="Ala_racemase_N"/>
</dbReference>
<evidence type="ECO:0000259" key="4">
    <source>
        <dbReference type="Pfam" id="PF01168"/>
    </source>
</evidence>
<dbReference type="SUPFAM" id="SSF51419">
    <property type="entry name" value="PLP-binding barrel"/>
    <property type="match status" value="1"/>
</dbReference>
<evidence type="ECO:0000313" key="6">
    <source>
        <dbReference type="Proteomes" id="UP001332192"/>
    </source>
</evidence>
<protein>
    <recommendedName>
        <fullName evidence="2">Pyridoxal phosphate homeostasis protein</fullName>
        <shortName evidence="2">PLP homeostasis protein</shortName>
    </recommendedName>
</protein>
<evidence type="ECO:0000256" key="3">
    <source>
        <dbReference type="RuleBase" id="RU004514"/>
    </source>
</evidence>
<dbReference type="HAMAP" id="MF_02087">
    <property type="entry name" value="PLP_homeostasis"/>
    <property type="match status" value="1"/>
</dbReference>
<proteinExistence type="inferred from homology"/>
<dbReference type="CDD" id="cd00635">
    <property type="entry name" value="PLPDE_III_YBL036c_like"/>
    <property type="match status" value="1"/>
</dbReference>
<evidence type="ECO:0000256" key="2">
    <source>
        <dbReference type="HAMAP-Rule" id="MF_02087"/>
    </source>
</evidence>